<organism evidence="1 2">
    <name type="scientific">Rotaria socialis</name>
    <dbReference type="NCBI Taxonomy" id="392032"/>
    <lineage>
        <taxon>Eukaryota</taxon>
        <taxon>Metazoa</taxon>
        <taxon>Spiralia</taxon>
        <taxon>Gnathifera</taxon>
        <taxon>Rotifera</taxon>
        <taxon>Eurotatoria</taxon>
        <taxon>Bdelloidea</taxon>
        <taxon>Philodinida</taxon>
        <taxon>Philodinidae</taxon>
        <taxon>Rotaria</taxon>
    </lineage>
</organism>
<accession>A0A822D9Y4</accession>
<dbReference type="Proteomes" id="UP000663848">
    <property type="component" value="Unassembled WGS sequence"/>
</dbReference>
<dbReference type="AlphaFoldDB" id="A0A822D9Y4"/>
<proteinExistence type="predicted"/>
<name>A0A822D9Y4_9BILA</name>
<evidence type="ECO:0000313" key="1">
    <source>
        <dbReference type="EMBL" id="CAF5064458.1"/>
    </source>
</evidence>
<dbReference type="EMBL" id="CAJOBR010057194">
    <property type="protein sequence ID" value="CAF5064458.1"/>
    <property type="molecule type" value="Genomic_DNA"/>
</dbReference>
<evidence type="ECO:0000313" key="2">
    <source>
        <dbReference type="Proteomes" id="UP000663848"/>
    </source>
</evidence>
<gene>
    <name evidence="1" type="ORF">QYT958_LOCUS42862</name>
</gene>
<sequence>NGRSYLMNTVIIQGTDVGTDWFIAEQAVNVACKRTGHLCCHGSLRNQLATGLEFIDALLCTND</sequence>
<protein>
    <submittedName>
        <fullName evidence="1">Uncharacterized protein</fullName>
    </submittedName>
</protein>
<reference evidence="1" key="1">
    <citation type="submission" date="2021-02" db="EMBL/GenBank/DDBJ databases">
        <authorList>
            <person name="Nowell W R."/>
        </authorList>
    </citation>
    <scope>NUCLEOTIDE SEQUENCE</scope>
</reference>
<feature type="non-terminal residue" evidence="1">
    <location>
        <position position="1"/>
    </location>
</feature>
<comment type="caution">
    <text evidence="1">The sequence shown here is derived from an EMBL/GenBank/DDBJ whole genome shotgun (WGS) entry which is preliminary data.</text>
</comment>